<name>A0ABP8CY56_9FLAO</name>
<dbReference type="Proteomes" id="UP001501682">
    <property type="component" value="Unassembled WGS sequence"/>
</dbReference>
<keyword evidence="2" id="KW-1185">Reference proteome</keyword>
<protein>
    <submittedName>
        <fullName evidence="1">Uncharacterized protein</fullName>
    </submittedName>
</protein>
<evidence type="ECO:0000313" key="2">
    <source>
        <dbReference type="Proteomes" id="UP001501682"/>
    </source>
</evidence>
<gene>
    <name evidence="1" type="ORF">GCM10022292_24850</name>
</gene>
<sequence>MTYSQEEVYKYSGQFDKVVTVSFRFGSDARNKYGDFITGKFYYTPKERADLENIIAIEELPKTDGLIKFAVGNGLNELTEQQIGDLRFEGVLASDIIEILQFSQPVENEFSKSDIRNLPDPITINSNLSDVDEEEMTLWLNSQRLKSGYKLIPEEINRHNGIILRKYEDRMPIEDLKNFKNVETGEIKPELKYHYLNSKYYKDLLSDEEKIEFENTIKEEADQKIKILGKELQKSQEKWKAVGIDYKQALAWLIHFSSDFRPERLTHGEIPVWWDYENLLHIYMRHVSETQIGERFESKTVFQYKFRDIKTVIETVLKKIEKEIIEHFKDNPDRDFRRVGEQSVYYKGDYYVIHISTSGQLRTFYKNN</sequence>
<organism evidence="1 2">
    <name type="scientific">Winogradskyella damuponensis</name>
    <dbReference type="NCBI Taxonomy" id="943939"/>
    <lineage>
        <taxon>Bacteria</taxon>
        <taxon>Pseudomonadati</taxon>
        <taxon>Bacteroidota</taxon>
        <taxon>Flavobacteriia</taxon>
        <taxon>Flavobacteriales</taxon>
        <taxon>Flavobacteriaceae</taxon>
        <taxon>Winogradskyella</taxon>
    </lineage>
</organism>
<dbReference type="RefSeq" id="WP_344715117.1">
    <property type="nucleotide sequence ID" value="NZ_BAABCB010000020.1"/>
</dbReference>
<comment type="caution">
    <text evidence="1">The sequence shown here is derived from an EMBL/GenBank/DDBJ whole genome shotgun (WGS) entry which is preliminary data.</text>
</comment>
<accession>A0ABP8CY56</accession>
<evidence type="ECO:0000313" key="1">
    <source>
        <dbReference type="EMBL" id="GAA4244795.1"/>
    </source>
</evidence>
<proteinExistence type="predicted"/>
<dbReference type="EMBL" id="BAABCB010000020">
    <property type="protein sequence ID" value="GAA4244795.1"/>
    <property type="molecule type" value="Genomic_DNA"/>
</dbReference>
<reference evidence="2" key="1">
    <citation type="journal article" date="2019" name="Int. J. Syst. Evol. Microbiol.">
        <title>The Global Catalogue of Microorganisms (GCM) 10K type strain sequencing project: providing services to taxonomists for standard genome sequencing and annotation.</title>
        <authorList>
            <consortium name="The Broad Institute Genomics Platform"/>
            <consortium name="The Broad Institute Genome Sequencing Center for Infectious Disease"/>
            <person name="Wu L."/>
            <person name="Ma J."/>
        </authorList>
    </citation>
    <scope>NUCLEOTIDE SEQUENCE [LARGE SCALE GENOMIC DNA]</scope>
    <source>
        <strain evidence="2">JCM 17633</strain>
    </source>
</reference>